<feature type="compositionally biased region" description="Polar residues" evidence="1">
    <location>
        <begin position="82"/>
        <end position="91"/>
    </location>
</feature>
<dbReference type="GeneID" id="28770280"/>
<dbReference type="Proteomes" id="UP000077069">
    <property type="component" value="Unassembled WGS sequence"/>
</dbReference>
<organism evidence="2 3">
    <name type="scientific">Paraphaeosphaeria sporulosa</name>
    <dbReference type="NCBI Taxonomy" id="1460663"/>
    <lineage>
        <taxon>Eukaryota</taxon>
        <taxon>Fungi</taxon>
        <taxon>Dikarya</taxon>
        <taxon>Ascomycota</taxon>
        <taxon>Pezizomycotina</taxon>
        <taxon>Dothideomycetes</taxon>
        <taxon>Pleosporomycetidae</taxon>
        <taxon>Pleosporales</taxon>
        <taxon>Massarineae</taxon>
        <taxon>Didymosphaeriaceae</taxon>
        <taxon>Paraphaeosphaeria</taxon>
    </lineage>
</organism>
<feature type="compositionally biased region" description="Low complexity" evidence="1">
    <location>
        <begin position="67"/>
        <end position="79"/>
    </location>
</feature>
<dbReference type="EMBL" id="KV441550">
    <property type="protein sequence ID" value="OAG08809.1"/>
    <property type="molecule type" value="Genomic_DNA"/>
</dbReference>
<protein>
    <submittedName>
        <fullName evidence="2">Uncharacterized protein</fullName>
    </submittedName>
</protein>
<dbReference type="AlphaFoldDB" id="A0A177CPV4"/>
<reference evidence="2 3" key="1">
    <citation type="submission" date="2016-05" db="EMBL/GenBank/DDBJ databases">
        <title>Comparative analysis of secretome profiles of manganese(II)-oxidizing ascomycete fungi.</title>
        <authorList>
            <consortium name="DOE Joint Genome Institute"/>
            <person name="Zeiner C.A."/>
            <person name="Purvine S.O."/>
            <person name="Zink E.M."/>
            <person name="Wu S."/>
            <person name="Pasa-Tolic L."/>
            <person name="Chaput D.L."/>
            <person name="Haridas S."/>
            <person name="Grigoriev I.V."/>
            <person name="Santelli C.M."/>
            <person name="Hansel C.M."/>
        </authorList>
    </citation>
    <scope>NUCLEOTIDE SEQUENCE [LARGE SCALE GENOMIC DNA]</scope>
    <source>
        <strain evidence="2 3">AP3s5-JAC2a</strain>
    </source>
</reference>
<name>A0A177CPV4_9PLEO</name>
<feature type="region of interest" description="Disordered" evidence="1">
    <location>
        <begin position="61"/>
        <end position="124"/>
    </location>
</feature>
<proteinExistence type="predicted"/>
<dbReference type="InParanoid" id="A0A177CPV4"/>
<sequence length="200" mass="21922">MTLPGLQSRAASLTLSATFQPPHTHTQRHEDSLLKVPASNTDALPPHLHGATHGDVLSEATRHNKHTPPTSSIDPSPDSNLYPMSSQSSIAQLDGPQDHRPRTHIYTLPPSLMTPQLHGKANNQPPKSAYRDLLPYCTVDTPLTEQQVVRLSDIAGSLREVVALAVRARTNERARAVLREALGEGVARGVVEFWEEEFEV</sequence>
<dbReference type="RefSeq" id="XP_018039174.1">
    <property type="nucleotide sequence ID" value="XM_018186794.1"/>
</dbReference>
<evidence type="ECO:0000313" key="2">
    <source>
        <dbReference type="EMBL" id="OAG08809.1"/>
    </source>
</evidence>
<evidence type="ECO:0000256" key="1">
    <source>
        <dbReference type="SAM" id="MobiDB-lite"/>
    </source>
</evidence>
<accession>A0A177CPV4</accession>
<gene>
    <name evidence="2" type="ORF">CC84DRAFT_587625</name>
</gene>
<evidence type="ECO:0000313" key="3">
    <source>
        <dbReference type="Proteomes" id="UP000077069"/>
    </source>
</evidence>
<keyword evidence="3" id="KW-1185">Reference proteome</keyword>
<dbReference type="OrthoDB" id="3791893at2759"/>